<dbReference type="Proteomes" id="UP001479436">
    <property type="component" value="Unassembled WGS sequence"/>
</dbReference>
<feature type="transmembrane region" description="Helical" evidence="1">
    <location>
        <begin position="148"/>
        <end position="168"/>
    </location>
</feature>
<keyword evidence="1" id="KW-1133">Transmembrane helix</keyword>
<keyword evidence="1" id="KW-0472">Membrane</keyword>
<keyword evidence="1" id="KW-0812">Transmembrane</keyword>
<protein>
    <submittedName>
        <fullName evidence="2">Uncharacterized protein</fullName>
    </submittedName>
</protein>
<dbReference type="EMBL" id="JASJQH010000513">
    <property type="protein sequence ID" value="KAK9764012.1"/>
    <property type="molecule type" value="Genomic_DNA"/>
</dbReference>
<organism evidence="2 3">
    <name type="scientific">Basidiobolus ranarum</name>
    <dbReference type="NCBI Taxonomy" id="34480"/>
    <lineage>
        <taxon>Eukaryota</taxon>
        <taxon>Fungi</taxon>
        <taxon>Fungi incertae sedis</taxon>
        <taxon>Zoopagomycota</taxon>
        <taxon>Entomophthoromycotina</taxon>
        <taxon>Basidiobolomycetes</taxon>
        <taxon>Basidiobolales</taxon>
        <taxon>Basidiobolaceae</taxon>
        <taxon>Basidiobolus</taxon>
    </lineage>
</organism>
<evidence type="ECO:0000256" key="1">
    <source>
        <dbReference type="SAM" id="Phobius"/>
    </source>
</evidence>
<accession>A0ABR2WRD5</accession>
<comment type="caution">
    <text evidence="2">The sequence shown here is derived from an EMBL/GenBank/DDBJ whole genome shotgun (WGS) entry which is preliminary data.</text>
</comment>
<sequence length="169" mass="18949">MPPNTEAIIDANGSTEKGITFSSSTKAGGALSRSLTKTYTDTPDEDLNSLLRKTMRMSTLLDKTNKPEKIFSYHEYNDEVRREKLYKQAIGSENFFTLDSSNRTSKLISDFTLAIINEKPIAPRDDTHLELGNANVEVRTVKWYKSKLFLYGILVAVISLIIIIVVVLA</sequence>
<evidence type="ECO:0000313" key="2">
    <source>
        <dbReference type="EMBL" id="KAK9764012.1"/>
    </source>
</evidence>
<reference evidence="2 3" key="1">
    <citation type="submission" date="2023-04" db="EMBL/GenBank/DDBJ databases">
        <title>Genome of Basidiobolus ranarum AG-B5.</title>
        <authorList>
            <person name="Stajich J.E."/>
            <person name="Carter-House D."/>
            <person name="Gryganskyi A."/>
        </authorList>
    </citation>
    <scope>NUCLEOTIDE SEQUENCE [LARGE SCALE GENOMIC DNA]</scope>
    <source>
        <strain evidence="2 3">AG-B5</strain>
    </source>
</reference>
<name>A0ABR2WRD5_9FUNG</name>
<evidence type="ECO:0000313" key="3">
    <source>
        <dbReference type="Proteomes" id="UP001479436"/>
    </source>
</evidence>
<keyword evidence="3" id="KW-1185">Reference proteome</keyword>
<proteinExistence type="predicted"/>
<gene>
    <name evidence="2" type="ORF">K7432_008844</name>
</gene>